<keyword evidence="1" id="KW-0808">Transferase</keyword>
<protein>
    <submittedName>
        <fullName evidence="1">Amidinotransferase</fullName>
    </submittedName>
</protein>
<dbReference type="Gene3D" id="3.75.10.10">
    <property type="entry name" value="L-arginine/glycine Amidinotransferase, Chain A"/>
    <property type="match status" value="1"/>
</dbReference>
<dbReference type="NCBIfam" id="NF046062">
    <property type="entry name" value="citrull_CtlX"/>
    <property type="match status" value="1"/>
</dbReference>
<dbReference type="AlphaFoldDB" id="A0A4Y9QQ94"/>
<keyword evidence="2" id="KW-1185">Reference proteome</keyword>
<name>A0A4Y9QQ94_9BACT</name>
<dbReference type="PANTHER" id="PTHR43224">
    <property type="entry name" value="AMIDINOTRANSFERASE"/>
    <property type="match status" value="1"/>
</dbReference>
<proteinExistence type="predicted"/>
<dbReference type="InterPro" id="IPR014541">
    <property type="entry name" value="Amdntrnsf_FN0238"/>
</dbReference>
<dbReference type="GO" id="GO:0016740">
    <property type="term" value="F:transferase activity"/>
    <property type="evidence" value="ECO:0007669"/>
    <property type="project" value="UniProtKB-KW"/>
</dbReference>
<gene>
    <name evidence="1" type="ORF">E4S40_10575</name>
</gene>
<dbReference type="EMBL" id="SPSB01000003">
    <property type="protein sequence ID" value="TFV94789.1"/>
    <property type="molecule type" value="Genomic_DNA"/>
</dbReference>
<dbReference type="Pfam" id="PF19420">
    <property type="entry name" value="DDAH_eukar"/>
    <property type="match status" value="1"/>
</dbReference>
<comment type="caution">
    <text evidence="1">The sequence shown here is derived from an EMBL/GenBank/DDBJ whole genome shotgun (WGS) entry which is preliminary data.</text>
</comment>
<dbReference type="OrthoDB" id="9788268at2"/>
<reference evidence="1 2" key="1">
    <citation type="submission" date="2019-03" db="EMBL/GenBank/DDBJ databases">
        <title>Algoriphagus sp. nov, a new strain isolated from root system soil of mangrove plant Kandelia.</title>
        <authorList>
            <person name="Yin Q."/>
            <person name="Wang K."/>
            <person name="Song Z."/>
        </authorList>
    </citation>
    <scope>NUCLEOTIDE SEQUENCE [LARGE SCALE GENOMIC DNA]</scope>
    <source>
        <strain evidence="1 2">XY-J91</strain>
    </source>
</reference>
<evidence type="ECO:0000313" key="2">
    <source>
        <dbReference type="Proteomes" id="UP000297647"/>
    </source>
</evidence>
<dbReference type="PIRSF" id="PIRSF028188">
    <property type="entry name" value="Amdntrnsf_FN0238"/>
    <property type="match status" value="1"/>
</dbReference>
<dbReference type="PANTHER" id="PTHR43224:SF1">
    <property type="entry name" value="AMIDINOTRANSFERASE"/>
    <property type="match status" value="1"/>
</dbReference>
<dbReference type="SUPFAM" id="SSF55909">
    <property type="entry name" value="Pentein"/>
    <property type="match status" value="1"/>
</dbReference>
<organism evidence="1 2">
    <name type="scientific">Algoriphagus kandeliae</name>
    <dbReference type="NCBI Taxonomy" id="2562278"/>
    <lineage>
        <taxon>Bacteria</taxon>
        <taxon>Pseudomonadati</taxon>
        <taxon>Bacteroidota</taxon>
        <taxon>Cytophagia</taxon>
        <taxon>Cytophagales</taxon>
        <taxon>Cyclobacteriaceae</taxon>
        <taxon>Algoriphagus</taxon>
    </lineage>
</organism>
<sequence>MVRPANFGFNVDTAANNIYQQQDERPSQVIRFLARQEFDGFVALLRDQGVEVIVVEDTEEPVKTDAIFPNNWFSTHPDGRLILYPMFSPNRRLERRKDIIEQLMSLGFKVNEIVDLSFFEQDGQYLEGTGSMVMDHDAKVIYACYSERTHAVPLDYLSKILGYQVISFEAAQEVDGQLIPIYHTNVMMHVGTEFAVVCLESIVRALDRQKVQESLTKSGKKVIPITAKQKFHFAGNMLEVRNDGGEKFTVMSQAAYDSLNAGQIQMIEKYTTIISPQIPTIEKLGGGSARCMMAEIFLPRA</sequence>
<dbReference type="Proteomes" id="UP000297647">
    <property type="component" value="Unassembled WGS sequence"/>
</dbReference>
<evidence type="ECO:0000313" key="1">
    <source>
        <dbReference type="EMBL" id="TFV94789.1"/>
    </source>
</evidence>
<accession>A0A4Y9QQ94</accession>